<name>A0AAD5YI69_9APHY</name>
<evidence type="ECO:0000259" key="3">
    <source>
        <dbReference type="Pfam" id="PF17678"/>
    </source>
</evidence>
<dbReference type="Pfam" id="PF17678">
    <property type="entry name" value="Glyco_hydro_92N"/>
    <property type="match status" value="1"/>
</dbReference>
<dbReference type="InterPro" id="IPR014718">
    <property type="entry name" value="GH-type_carb-bd"/>
</dbReference>
<dbReference type="GO" id="GO:0005829">
    <property type="term" value="C:cytosol"/>
    <property type="evidence" value="ECO:0007669"/>
    <property type="project" value="TreeGrafter"/>
</dbReference>
<sequence>MNLKIIASVLVLPTWTVAWGRQTIPEQFAVPASSAVDHINPLIGNGGDSPDNSGGMIPSTAPPFAMTRWVAQTRQNCVSTTPYNYTDRSIHGFQGTHQPAIWMGESGQVVIVPGAGAVKSVFEERGMRFSHEDEILTPSYYRASMEAIDGGTIQAEQTATSRVGHLRFTFTDAQAPFILLEASRATVLGPPDKSIVSYPLGSVNIDQTTRQITGHNAERQDSIIGPNSAPNFAGYFCARFSEPFLSWGTASNADGKLIKGNRKASGKQVSGYVTFDKHIKSIDVRIGVSFISEDQACSNVDDEIPDGTAIEETARKTRAQWAEKLDRIKVQGGNPDELTVLYTAIFHSLQYPYEQSEGGRYYSGYDDSIHAGESYTGYSIWDTYRAAWAWQIILAPERIPGMVRSMLQDYQQGGWLPMWKNIKQILWKVLSSLFCKFTFNLHRRNQVGTHADSLITEAIVKGMSGFDLDLAYEAVYKDATVPPENDWTTSYFDREQVIPIMGVGYEVRAGLSSVYATTGWVANDIHSESGSRTLDYAYDDHAVVVLTDYLTTNWNSSLAESRNSSAFFAARSRDASYSLFNPSTGFMEARNANGTWAGEDEGWTEGNKWIYTFDVVQDVPGLIEHKGGNKSFVEFLDSHFDGGHNDHTNEPSHHIPYLYAFAGAASKTQERVREIAQANYNTSVNGLSGNEDCGQMSAWYIFSALGFYPVNPVSREYIVGTPFFDEITIDIPNASRPLVISAPGALKKPYVQSVKVNGEDLSTPVLVHDQLMNGGTIEFAMSDTPQEWGSQILRGNGS</sequence>
<organism evidence="4 5">
    <name type="scientific">Meripilus lineatus</name>
    <dbReference type="NCBI Taxonomy" id="2056292"/>
    <lineage>
        <taxon>Eukaryota</taxon>
        <taxon>Fungi</taxon>
        <taxon>Dikarya</taxon>
        <taxon>Basidiomycota</taxon>
        <taxon>Agaricomycotina</taxon>
        <taxon>Agaricomycetes</taxon>
        <taxon>Polyporales</taxon>
        <taxon>Meripilaceae</taxon>
        <taxon>Meripilus</taxon>
    </lineage>
</organism>
<dbReference type="Pfam" id="PF07971">
    <property type="entry name" value="Glyco_hydro_92"/>
    <property type="match status" value="1"/>
</dbReference>
<dbReference type="GO" id="GO:0000224">
    <property type="term" value="F:peptide-N4-(N-acetyl-beta-glucosaminyl)asparagine amidase activity"/>
    <property type="evidence" value="ECO:0007669"/>
    <property type="project" value="TreeGrafter"/>
</dbReference>
<dbReference type="Gene3D" id="1.20.1050.60">
    <property type="entry name" value="alpha-1,2-mannosidase"/>
    <property type="match status" value="1"/>
</dbReference>
<feature type="signal peptide" evidence="1">
    <location>
        <begin position="1"/>
        <end position="20"/>
    </location>
</feature>
<dbReference type="InterPro" id="IPR041371">
    <property type="entry name" value="GH92_N"/>
</dbReference>
<proteinExistence type="predicted"/>
<evidence type="ECO:0000256" key="1">
    <source>
        <dbReference type="SAM" id="SignalP"/>
    </source>
</evidence>
<gene>
    <name evidence="4" type="ORF">NLI96_g4277</name>
</gene>
<dbReference type="GO" id="GO:0005634">
    <property type="term" value="C:nucleus"/>
    <property type="evidence" value="ECO:0007669"/>
    <property type="project" value="TreeGrafter"/>
</dbReference>
<comment type="caution">
    <text evidence="4">The sequence shown here is derived from an EMBL/GenBank/DDBJ whole genome shotgun (WGS) entry which is preliminary data.</text>
</comment>
<feature type="chain" id="PRO_5042093862" description="Glycoside hydrolase family 92 protein" evidence="1">
    <location>
        <begin position="21"/>
        <end position="798"/>
    </location>
</feature>
<dbReference type="FunFam" id="3.30.2080.10:FF:000001">
    <property type="entry name" value="Alpha-1,2-mannosidase subfamily"/>
    <property type="match status" value="1"/>
</dbReference>
<feature type="domain" description="Glycosyl hydrolase family 92" evidence="2">
    <location>
        <begin position="295"/>
        <end position="782"/>
    </location>
</feature>
<dbReference type="AlphaFoldDB" id="A0AAD5YI69"/>
<keyword evidence="5" id="KW-1185">Reference proteome</keyword>
<dbReference type="InterPro" id="IPR012939">
    <property type="entry name" value="Glyco_hydro_92"/>
</dbReference>
<dbReference type="InterPro" id="IPR005887">
    <property type="entry name" value="GH92_a_mannosidase_put"/>
</dbReference>
<dbReference type="GO" id="GO:0030246">
    <property type="term" value="F:carbohydrate binding"/>
    <property type="evidence" value="ECO:0007669"/>
    <property type="project" value="InterPro"/>
</dbReference>
<evidence type="ECO:0000259" key="2">
    <source>
        <dbReference type="Pfam" id="PF07971"/>
    </source>
</evidence>
<dbReference type="Proteomes" id="UP001212997">
    <property type="component" value="Unassembled WGS sequence"/>
</dbReference>
<dbReference type="PANTHER" id="PTHR12143">
    <property type="entry name" value="PEPTIDE N-GLYCANASE PNGASE -RELATED"/>
    <property type="match status" value="1"/>
</dbReference>
<evidence type="ECO:0008006" key="6">
    <source>
        <dbReference type="Google" id="ProtNLM"/>
    </source>
</evidence>
<dbReference type="NCBIfam" id="TIGR01180">
    <property type="entry name" value="aman2_put"/>
    <property type="match status" value="1"/>
</dbReference>
<dbReference type="InterPro" id="IPR050883">
    <property type="entry name" value="PNGase"/>
</dbReference>
<accession>A0AAD5YI69</accession>
<feature type="domain" description="Glycosyl hydrolase family 92 N-terminal" evidence="3">
    <location>
        <begin position="38"/>
        <end position="289"/>
    </location>
</feature>
<evidence type="ECO:0000313" key="5">
    <source>
        <dbReference type="Proteomes" id="UP001212997"/>
    </source>
</evidence>
<dbReference type="EMBL" id="JANAWD010000123">
    <property type="protein sequence ID" value="KAJ3486376.1"/>
    <property type="molecule type" value="Genomic_DNA"/>
</dbReference>
<dbReference type="GO" id="GO:0005975">
    <property type="term" value="P:carbohydrate metabolic process"/>
    <property type="evidence" value="ECO:0007669"/>
    <property type="project" value="InterPro"/>
</dbReference>
<evidence type="ECO:0000313" key="4">
    <source>
        <dbReference type="EMBL" id="KAJ3486376.1"/>
    </source>
</evidence>
<dbReference type="Gene3D" id="3.30.2080.10">
    <property type="entry name" value="GH92 mannosidase domain"/>
    <property type="match status" value="1"/>
</dbReference>
<dbReference type="InterPro" id="IPR008928">
    <property type="entry name" value="6-hairpin_glycosidase_sf"/>
</dbReference>
<dbReference type="Gene3D" id="2.70.98.10">
    <property type="match status" value="1"/>
</dbReference>
<protein>
    <recommendedName>
        <fullName evidence="6">Glycoside hydrolase family 92 protein</fullName>
    </recommendedName>
</protein>
<dbReference type="SUPFAM" id="SSF48208">
    <property type="entry name" value="Six-hairpin glycosidases"/>
    <property type="match status" value="1"/>
</dbReference>
<dbReference type="Gene3D" id="1.20.1610.10">
    <property type="entry name" value="alpha-1,2-mannosidases domains"/>
    <property type="match status" value="1"/>
</dbReference>
<dbReference type="PANTHER" id="PTHR12143:SF43">
    <property type="entry name" value="PUTATIVE-RELATED"/>
    <property type="match status" value="1"/>
</dbReference>
<reference evidence="4" key="1">
    <citation type="submission" date="2022-07" db="EMBL/GenBank/DDBJ databases">
        <title>Genome Sequence of Physisporinus lineatus.</title>
        <authorList>
            <person name="Buettner E."/>
        </authorList>
    </citation>
    <scope>NUCLEOTIDE SEQUENCE</scope>
    <source>
        <strain evidence="4">VT162</strain>
    </source>
</reference>
<keyword evidence="1" id="KW-0732">Signal</keyword>
<dbReference type="GO" id="GO:0006516">
    <property type="term" value="P:glycoprotein catabolic process"/>
    <property type="evidence" value="ECO:0007669"/>
    <property type="project" value="TreeGrafter"/>
</dbReference>